<proteinExistence type="predicted"/>
<dbReference type="InParanoid" id="A0A2P6N420"/>
<name>A0A2P6N420_9EUKA</name>
<accession>A0A2P6N420</accession>
<dbReference type="InterPro" id="IPR000008">
    <property type="entry name" value="C2_dom"/>
</dbReference>
<dbReference type="OrthoDB" id="20373at2759"/>
<gene>
    <name evidence="2" type="ORF">PROFUN_13425</name>
</gene>
<dbReference type="Proteomes" id="UP000241769">
    <property type="component" value="Unassembled WGS sequence"/>
</dbReference>
<dbReference type="PANTHER" id="PTHR47800:SF5">
    <property type="entry name" value="FER-1-LIKE PROTEIN 6"/>
    <property type="match status" value="1"/>
</dbReference>
<protein>
    <recommendedName>
        <fullName evidence="1">C2 domain-containing protein</fullName>
    </recommendedName>
</protein>
<dbReference type="Pfam" id="PF00168">
    <property type="entry name" value="C2"/>
    <property type="match status" value="1"/>
</dbReference>
<dbReference type="EMBL" id="MDYQ01000210">
    <property type="protein sequence ID" value="PRP78686.1"/>
    <property type="molecule type" value="Genomic_DNA"/>
</dbReference>
<dbReference type="SMART" id="SM00239">
    <property type="entry name" value="C2"/>
    <property type="match status" value="1"/>
</dbReference>
<keyword evidence="3" id="KW-1185">Reference proteome</keyword>
<dbReference type="Gene3D" id="2.60.40.150">
    <property type="entry name" value="C2 domain"/>
    <property type="match status" value="1"/>
</dbReference>
<evidence type="ECO:0000259" key="1">
    <source>
        <dbReference type="PROSITE" id="PS50004"/>
    </source>
</evidence>
<dbReference type="SUPFAM" id="SSF49562">
    <property type="entry name" value="C2 domain (Calcium/lipid-binding domain, CaLB)"/>
    <property type="match status" value="1"/>
</dbReference>
<dbReference type="CDD" id="cd00030">
    <property type="entry name" value="C2"/>
    <property type="match status" value="1"/>
</dbReference>
<comment type="caution">
    <text evidence="2">The sequence shown here is derived from an EMBL/GenBank/DDBJ whole genome shotgun (WGS) entry which is preliminary data.</text>
</comment>
<feature type="domain" description="C2" evidence="1">
    <location>
        <begin position="1"/>
        <end position="105"/>
    </location>
</feature>
<dbReference type="InterPro" id="IPR035892">
    <property type="entry name" value="C2_domain_sf"/>
</dbReference>
<evidence type="ECO:0000313" key="2">
    <source>
        <dbReference type="EMBL" id="PRP78686.1"/>
    </source>
</evidence>
<organism evidence="2 3">
    <name type="scientific">Planoprotostelium fungivorum</name>
    <dbReference type="NCBI Taxonomy" id="1890364"/>
    <lineage>
        <taxon>Eukaryota</taxon>
        <taxon>Amoebozoa</taxon>
        <taxon>Evosea</taxon>
        <taxon>Variosea</taxon>
        <taxon>Cavosteliida</taxon>
        <taxon>Cavosteliaceae</taxon>
        <taxon>Planoprotostelium</taxon>
    </lineage>
</organism>
<dbReference type="STRING" id="1890364.A0A2P6N420"/>
<dbReference type="PRINTS" id="PR00360">
    <property type="entry name" value="C2DOMAIN"/>
</dbReference>
<dbReference type="AlphaFoldDB" id="A0A2P6N420"/>
<dbReference type="PANTHER" id="PTHR47800">
    <property type="entry name" value="C2 DOMAIN-CONTAINING PROTEIN"/>
    <property type="match status" value="1"/>
</dbReference>
<dbReference type="PROSITE" id="PS50004">
    <property type="entry name" value="C2"/>
    <property type="match status" value="1"/>
</dbReference>
<dbReference type="GO" id="GO:0010628">
    <property type="term" value="P:positive regulation of gene expression"/>
    <property type="evidence" value="ECO:0007669"/>
    <property type="project" value="TreeGrafter"/>
</dbReference>
<sequence length="165" mass="18759">MPSSFRIKIVEAKRLRSADPDGGSDPFVIVKMKGLFKKKFKTKVINHNLNPVWEEEFEFEPQHPNHDQIILKIYDYDTVGTNDFLGMVKLPVINYLNKGIVEEWLPLSGKWGKKEEGEIHVICGFGVSAALTVNELPKPPPPKSPSEVYDEIAENRYNIAIIPNK</sequence>
<reference evidence="2 3" key="1">
    <citation type="journal article" date="2018" name="Genome Biol. Evol.">
        <title>Multiple Roots of Fruiting Body Formation in Amoebozoa.</title>
        <authorList>
            <person name="Hillmann F."/>
            <person name="Forbes G."/>
            <person name="Novohradska S."/>
            <person name="Ferling I."/>
            <person name="Riege K."/>
            <person name="Groth M."/>
            <person name="Westermann M."/>
            <person name="Marz M."/>
            <person name="Spaller T."/>
            <person name="Winckler T."/>
            <person name="Schaap P."/>
            <person name="Glockner G."/>
        </authorList>
    </citation>
    <scope>NUCLEOTIDE SEQUENCE [LARGE SCALE GENOMIC DNA]</scope>
    <source>
        <strain evidence="2 3">Jena</strain>
    </source>
</reference>
<evidence type="ECO:0000313" key="3">
    <source>
        <dbReference type="Proteomes" id="UP000241769"/>
    </source>
</evidence>